<dbReference type="OMA" id="NVNMAGF"/>
<dbReference type="FunFam" id="3.40.50.720:FF:000084">
    <property type="entry name" value="Short-chain dehydrogenase reductase"/>
    <property type="match status" value="1"/>
</dbReference>
<evidence type="ECO:0000256" key="1">
    <source>
        <dbReference type="ARBA" id="ARBA00006484"/>
    </source>
</evidence>
<keyword evidence="4" id="KW-1185">Reference proteome</keyword>
<keyword evidence="2" id="KW-0560">Oxidoreductase</keyword>
<dbReference type="PRINTS" id="PR00081">
    <property type="entry name" value="GDHRDH"/>
</dbReference>
<dbReference type="InterPro" id="IPR036291">
    <property type="entry name" value="NAD(P)-bd_dom_sf"/>
</dbReference>
<sequence length="339" mass="36554">MGSSSLLSAFARRLEGKVAVITGGASGIGECTAKLFCKHGAKVLIADIQDELAHSVCKDLGPTSASFVHCDVTDESDVRNAVDTAITKYGKLDIMFNNAGIIEAAKPANIVDFEKAEFEKILGVNLIGSFLGTKHAARVMVPARRGSIIITASVASIIGGTSPPAYTCSKHALVGLTRNTAVDLGRWGIRVNCVSPLGILTPFSRNFLGLDKDDTIEVYSNLKGAVTKPEDIAEAALYLGSDDSRYVFIMMVTIELDILTITKLNSMPIAANVQTCVYNAVCNLHVYTTDRPSAVGLYAKSVLDCCGSENWKEMKMQEIEDMNGENMILWFFLNKNLAR</sequence>
<reference evidence="3 4" key="1">
    <citation type="submission" date="2020-04" db="EMBL/GenBank/DDBJ databases">
        <title>Plant Genome Project.</title>
        <authorList>
            <person name="Zhang R.-G."/>
        </authorList>
    </citation>
    <scope>NUCLEOTIDE SEQUENCE [LARGE SCALE GENOMIC DNA]</scope>
    <source>
        <strain evidence="3">YNK0</strain>
        <tissue evidence="3">Leaf</tissue>
    </source>
</reference>
<name>A0A835D940_TETSI</name>
<dbReference type="AlphaFoldDB" id="A0A835D940"/>
<evidence type="ECO:0000256" key="2">
    <source>
        <dbReference type="ARBA" id="ARBA00023002"/>
    </source>
</evidence>
<organism evidence="3 4">
    <name type="scientific">Tetracentron sinense</name>
    <name type="common">Spur-leaf</name>
    <dbReference type="NCBI Taxonomy" id="13715"/>
    <lineage>
        <taxon>Eukaryota</taxon>
        <taxon>Viridiplantae</taxon>
        <taxon>Streptophyta</taxon>
        <taxon>Embryophyta</taxon>
        <taxon>Tracheophyta</taxon>
        <taxon>Spermatophyta</taxon>
        <taxon>Magnoliopsida</taxon>
        <taxon>Trochodendrales</taxon>
        <taxon>Trochodendraceae</taxon>
        <taxon>Tetracentron</taxon>
    </lineage>
</organism>
<dbReference type="Pfam" id="PF13561">
    <property type="entry name" value="adh_short_C2"/>
    <property type="match status" value="1"/>
</dbReference>
<comment type="similarity">
    <text evidence="1">Belongs to the short-chain dehydrogenases/reductases (SDR) family.</text>
</comment>
<dbReference type="OrthoDB" id="294295at2759"/>
<proteinExistence type="inferred from homology"/>
<gene>
    <name evidence="3" type="ORF">HHK36_019379</name>
</gene>
<dbReference type="Proteomes" id="UP000655225">
    <property type="component" value="Unassembled WGS sequence"/>
</dbReference>
<dbReference type="InterPro" id="IPR002347">
    <property type="entry name" value="SDR_fam"/>
</dbReference>
<protein>
    <submittedName>
        <fullName evidence="3">Uncharacterized protein</fullName>
    </submittedName>
</protein>
<dbReference type="GO" id="GO:0016491">
    <property type="term" value="F:oxidoreductase activity"/>
    <property type="evidence" value="ECO:0007669"/>
    <property type="project" value="UniProtKB-KW"/>
</dbReference>
<evidence type="ECO:0000313" key="4">
    <source>
        <dbReference type="Proteomes" id="UP000655225"/>
    </source>
</evidence>
<accession>A0A835D940</accession>
<comment type="caution">
    <text evidence="3">The sequence shown here is derived from an EMBL/GenBank/DDBJ whole genome shotgun (WGS) entry which is preliminary data.</text>
</comment>
<dbReference type="EMBL" id="JABCRI010000013">
    <property type="protein sequence ID" value="KAF8395433.1"/>
    <property type="molecule type" value="Genomic_DNA"/>
</dbReference>
<evidence type="ECO:0000313" key="3">
    <source>
        <dbReference type="EMBL" id="KAF8395433.1"/>
    </source>
</evidence>
<dbReference type="SUPFAM" id="SSF51735">
    <property type="entry name" value="NAD(P)-binding Rossmann-fold domains"/>
    <property type="match status" value="1"/>
</dbReference>
<dbReference type="Gene3D" id="3.40.50.720">
    <property type="entry name" value="NAD(P)-binding Rossmann-like Domain"/>
    <property type="match status" value="1"/>
</dbReference>
<dbReference type="PANTHER" id="PTHR43180:SF30">
    <property type="entry name" value="MOMILACTONE A SYNTHASE"/>
    <property type="match status" value="1"/>
</dbReference>
<dbReference type="PANTHER" id="PTHR43180">
    <property type="entry name" value="3-OXOACYL-(ACYL-CARRIER-PROTEIN) REDUCTASE (AFU_ORTHOLOGUE AFUA_6G11210)"/>
    <property type="match status" value="1"/>
</dbReference>
<dbReference type="PRINTS" id="PR00080">
    <property type="entry name" value="SDRFAMILY"/>
</dbReference>